<keyword evidence="9 17" id="KW-0418">Kinase</keyword>
<dbReference type="InterPro" id="IPR004358">
    <property type="entry name" value="Sig_transdc_His_kin-like_C"/>
</dbReference>
<name>A0A8J3UW27_9ACTN</name>
<evidence type="ECO:0000313" key="18">
    <source>
        <dbReference type="Proteomes" id="UP000605992"/>
    </source>
</evidence>
<dbReference type="AlphaFoldDB" id="A0A8J3UW27"/>
<dbReference type="InterPro" id="IPR014729">
    <property type="entry name" value="Rossmann-like_a/b/a_fold"/>
</dbReference>
<keyword evidence="13 15" id="KW-0472">Membrane</keyword>
<feature type="transmembrane region" description="Helical" evidence="15">
    <location>
        <begin position="408"/>
        <end position="437"/>
    </location>
</feature>
<dbReference type="Gene3D" id="3.30.565.10">
    <property type="entry name" value="Histidine kinase-like ATPase, C-terminal domain"/>
    <property type="match status" value="1"/>
</dbReference>
<dbReference type="InterPro" id="IPR052023">
    <property type="entry name" value="Histidine_kinase_KdpD"/>
</dbReference>
<sequence>MPRGRLRIFLGAAPGVGKTYAMLSEGGRARRRGRDVVVGFVETHDRPHTVELLDGLEILPRRVVSYRGATFTELDVEAVIARRPKTALIDELAHTNVPGSRNAKRWEDIEEILDAGIDVVSTVNIQHLESVNDVARQITGVPQRETVPDEVVRRADQVELVDMSPEALRRRMAHGNVYLPEKVDAALSNYFRVGNLTALRELALLWVAGKVDDQLDRYRSEHGIAGTWETRERVVVALTGGPEGDTLIRRAARIAARTKGADLLAVHVTQADGLSGTDPVGLTRQRALVESMGGTYHQVVGEDVPRALLDFARGVNATQLVLGVSRRGRLAQLLSRGVGFTVTTLSGAIDVHMITHDEVSKGRRPTPSRAALTRTRRLAGWALTVLGVPALTALLLPLRGDLTLPSQILLFLAAVVGVALVGGMWPAMTAAVGGFLLLNWYFTPPVHTWTIANPENLLALIVFVLVAGAVSAIVDLAARRTREASRAGADAEVLSALAGHVLRGEAALPSLLSRLREVFGLASVTLLERQPDVEPSLGDKTDPKAWRIVATTGGMPCTCPGIADTEMPIDDDLVLALRGRLLDASDRRVLEAFAAEAAVALRQERLERQAEQVRPLAEADRMRTALLAAVSHDLRTPLASAKAAVESLRSTEVDWSAEDRSELLATAEESLAKLNRLVANLLDMSRLQAGVLGVHSQAVALEEVVPRAIDDLGQPDLPGSALPPGRPVPVGRRVHADITHDFPEVVADPDLLERILVNIMANAVRYSPPDEPPLVTASWHGDHAQIRVIDRGPGIPREDHDRVFMPFQRLGDRDNHSGVGLGLALSRGLAEAMGGTLTPEETPGGGLTMILTLPIWSAAKAVRDDVPAGDHAADGVPAGDYAVSPDDAAAHDVVSRHDATSDTRG</sequence>
<comment type="caution">
    <text evidence="17">The sequence shown here is derived from an EMBL/GenBank/DDBJ whole genome shotgun (WGS) entry which is preliminary data.</text>
</comment>
<proteinExistence type="predicted"/>
<dbReference type="Gene3D" id="1.10.287.130">
    <property type="match status" value="1"/>
</dbReference>
<comment type="catalytic activity">
    <reaction evidence="1">
        <text>ATP + protein L-histidine = ADP + protein N-phospho-L-histidine.</text>
        <dbReference type="EC" id="2.7.13.3"/>
    </reaction>
</comment>
<dbReference type="InterPro" id="IPR025201">
    <property type="entry name" value="KdpD_TM"/>
</dbReference>
<keyword evidence="18" id="KW-1185">Reference proteome</keyword>
<feature type="transmembrane region" description="Helical" evidence="15">
    <location>
        <begin position="378"/>
        <end position="396"/>
    </location>
</feature>
<evidence type="ECO:0000256" key="5">
    <source>
        <dbReference type="ARBA" id="ARBA00022553"/>
    </source>
</evidence>
<feature type="region of interest" description="Disordered" evidence="14">
    <location>
        <begin position="867"/>
        <end position="905"/>
    </location>
</feature>
<evidence type="ECO:0000256" key="4">
    <source>
        <dbReference type="ARBA" id="ARBA00012438"/>
    </source>
</evidence>
<keyword evidence="10" id="KW-0067">ATP-binding</keyword>
<dbReference type="InterPro" id="IPR027417">
    <property type="entry name" value="P-loop_NTPase"/>
</dbReference>
<evidence type="ECO:0000256" key="15">
    <source>
        <dbReference type="SAM" id="Phobius"/>
    </source>
</evidence>
<dbReference type="CDD" id="cd00082">
    <property type="entry name" value="HisKA"/>
    <property type="match status" value="1"/>
</dbReference>
<dbReference type="Gene3D" id="3.40.50.620">
    <property type="entry name" value="HUPs"/>
    <property type="match status" value="1"/>
</dbReference>
<dbReference type="PRINTS" id="PR00344">
    <property type="entry name" value="BCTRLSENSOR"/>
</dbReference>
<dbReference type="SUPFAM" id="SSF55874">
    <property type="entry name" value="ATPase domain of HSP90 chaperone/DNA topoisomerase II/histidine kinase"/>
    <property type="match status" value="1"/>
</dbReference>
<evidence type="ECO:0000256" key="11">
    <source>
        <dbReference type="ARBA" id="ARBA00022989"/>
    </source>
</evidence>
<evidence type="ECO:0000256" key="13">
    <source>
        <dbReference type="ARBA" id="ARBA00023136"/>
    </source>
</evidence>
<keyword evidence="5" id="KW-0597">Phosphoprotein</keyword>
<dbReference type="SUPFAM" id="SSF47384">
    <property type="entry name" value="Homodimeric domain of signal transducing histidine kinase"/>
    <property type="match status" value="1"/>
</dbReference>
<dbReference type="InterPro" id="IPR003852">
    <property type="entry name" value="Sig_transdc_His_kinase_KdpD_N"/>
</dbReference>
<dbReference type="RefSeq" id="WP_203942627.1">
    <property type="nucleotide sequence ID" value="NZ_BOOR01000005.1"/>
</dbReference>
<evidence type="ECO:0000256" key="6">
    <source>
        <dbReference type="ARBA" id="ARBA00022679"/>
    </source>
</evidence>
<feature type="compositionally biased region" description="Basic and acidic residues" evidence="14">
    <location>
        <begin position="888"/>
        <end position="905"/>
    </location>
</feature>
<comment type="subcellular location">
    <subcellularLocation>
        <location evidence="3">Cell membrane</location>
    </subcellularLocation>
    <subcellularLocation>
        <location evidence="2">Membrane</location>
        <topology evidence="2">Multi-pass membrane protein</topology>
    </subcellularLocation>
</comment>
<feature type="transmembrane region" description="Helical" evidence="15">
    <location>
        <begin position="457"/>
        <end position="478"/>
    </location>
</feature>
<keyword evidence="11 15" id="KW-1133">Transmembrane helix</keyword>
<dbReference type="Gene3D" id="3.40.50.300">
    <property type="entry name" value="P-loop containing nucleotide triphosphate hydrolases"/>
    <property type="match status" value="1"/>
</dbReference>
<dbReference type="EMBL" id="BOOR01000005">
    <property type="protein sequence ID" value="GII52328.1"/>
    <property type="molecule type" value="Genomic_DNA"/>
</dbReference>
<evidence type="ECO:0000256" key="7">
    <source>
        <dbReference type="ARBA" id="ARBA00022692"/>
    </source>
</evidence>
<dbReference type="Pfam" id="PF00512">
    <property type="entry name" value="HisKA"/>
    <property type="match status" value="1"/>
</dbReference>
<dbReference type="InterPro" id="IPR005467">
    <property type="entry name" value="His_kinase_dom"/>
</dbReference>
<dbReference type="GO" id="GO:0000155">
    <property type="term" value="F:phosphorelay sensor kinase activity"/>
    <property type="evidence" value="ECO:0007669"/>
    <property type="project" value="InterPro"/>
</dbReference>
<keyword evidence="7 15" id="KW-0812">Transmembrane</keyword>
<dbReference type="PROSITE" id="PS50109">
    <property type="entry name" value="HIS_KIN"/>
    <property type="match status" value="1"/>
</dbReference>
<dbReference type="InterPro" id="IPR006016">
    <property type="entry name" value="UspA"/>
</dbReference>
<dbReference type="GO" id="GO:0005886">
    <property type="term" value="C:plasma membrane"/>
    <property type="evidence" value="ECO:0007669"/>
    <property type="project" value="UniProtKB-SubCell"/>
</dbReference>
<dbReference type="Pfam" id="PF13493">
    <property type="entry name" value="DUF4118"/>
    <property type="match status" value="1"/>
</dbReference>
<dbReference type="InterPro" id="IPR038318">
    <property type="entry name" value="KdpD_sf"/>
</dbReference>
<dbReference type="GO" id="GO:0005524">
    <property type="term" value="F:ATP binding"/>
    <property type="evidence" value="ECO:0007669"/>
    <property type="project" value="UniProtKB-KW"/>
</dbReference>
<dbReference type="GO" id="GO:0005737">
    <property type="term" value="C:cytoplasm"/>
    <property type="evidence" value="ECO:0007669"/>
    <property type="project" value="UniProtKB-ARBA"/>
</dbReference>
<dbReference type="Pfam" id="PF02702">
    <property type="entry name" value="KdpD"/>
    <property type="match status" value="1"/>
</dbReference>
<dbReference type="FunFam" id="3.40.50.300:FF:000483">
    <property type="entry name" value="Sensor histidine kinase KdpD"/>
    <property type="match status" value="1"/>
</dbReference>
<evidence type="ECO:0000313" key="17">
    <source>
        <dbReference type="EMBL" id="GII52328.1"/>
    </source>
</evidence>
<accession>A0A8J3UW27</accession>
<dbReference type="EC" id="2.7.13.3" evidence="4"/>
<dbReference type="InterPro" id="IPR036097">
    <property type="entry name" value="HisK_dim/P_sf"/>
</dbReference>
<evidence type="ECO:0000256" key="2">
    <source>
        <dbReference type="ARBA" id="ARBA00004141"/>
    </source>
</evidence>
<dbReference type="PANTHER" id="PTHR45569:SF1">
    <property type="entry name" value="SENSOR PROTEIN KDPD"/>
    <property type="match status" value="1"/>
</dbReference>
<organism evidence="17 18">
    <name type="scientific">Planotetraspora thailandica</name>
    <dbReference type="NCBI Taxonomy" id="487172"/>
    <lineage>
        <taxon>Bacteria</taxon>
        <taxon>Bacillati</taxon>
        <taxon>Actinomycetota</taxon>
        <taxon>Actinomycetes</taxon>
        <taxon>Streptosporangiales</taxon>
        <taxon>Streptosporangiaceae</taxon>
        <taxon>Planotetraspora</taxon>
    </lineage>
</organism>
<dbReference type="SUPFAM" id="SSF52402">
    <property type="entry name" value="Adenine nucleotide alpha hydrolases-like"/>
    <property type="match status" value="1"/>
</dbReference>
<evidence type="ECO:0000256" key="3">
    <source>
        <dbReference type="ARBA" id="ARBA00004236"/>
    </source>
</evidence>
<keyword evidence="6" id="KW-0808">Transferase</keyword>
<keyword evidence="12" id="KW-0902">Two-component regulatory system</keyword>
<dbReference type="Pfam" id="PF02518">
    <property type="entry name" value="HATPase_c"/>
    <property type="match status" value="1"/>
</dbReference>
<gene>
    <name evidence="17" type="ORF">Pth03_07170</name>
</gene>
<evidence type="ECO:0000256" key="9">
    <source>
        <dbReference type="ARBA" id="ARBA00022777"/>
    </source>
</evidence>
<evidence type="ECO:0000256" key="8">
    <source>
        <dbReference type="ARBA" id="ARBA00022741"/>
    </source>
</evidence>
<evidence type="ECO:0000259" key="16">
    <source>
        <dbReference type="PROSITE" id="PS50109"/>
    </source>
</evidence>
<dbReference type="Pfam" id="PF00582">
    <property type="entry name" value="Usp"/>
    <property type="match status" value="1"/>
</dbReference>
<evidence type="ECO:0000256" key="12">
    <source>
        <dbReference type="ARBA" id="ARBA00023012"/>
    </source>
</evidence>
<dbReference type="Proteomes" id="UP000605992">
    <property type="component" value="Unassembled WGS sequence"/>
</dbReference>
<evidence type="ECO:0000256" key="14">
    <source>
        <dbReference type="SAM" id="MobiDB-lite"/>
    </source>
</evidence>
<feature type="domain" description="Histidine kinase" evidence="16">
    <location>
        <begin position="629"/>
        <end position="857"/>
    </location>
</feature>
<protein>
    <recommendedName>
        <fullName evidence="4">histidine kinase</fullName>
        <ecNumber evidence="4">2.7.13.3</ecNumber>
    </recommendedName>
</protein>
<evidence type="ECO:0000256" key="1">
    <source>
        <dbReference type="ARBA" id="ARBA00000085"/>
    </source>
</evidence>
<reference evidence="17" key="1">
    <citation type="submission" date="2021-01" db="EMBL/GenBank/DDBJ databases">
        <title>Whole genome shotgun sequence of Planotetraspora thailandica NBRC 104271.</title>
        <authorList>
            <person name="Komaki H."/>
            <person name="Tamura T."/>
        </authorList>
    </citation>
    <scope>NUCLEOTIDE SEQUENCE</scope>
    <source>
        <strain evidence="17">NBRC 104271</strain>
    </source>
</reference>
<keyword evidence="8" id="KW-0547">Nucleotide-binding</keyword>
<dbReference type="SMART" id="SM00388">
    <property type="entry name" value="HisKA"/>
    <property type="match status" value="1"/>
</dbReference>
<dbReference type="InterPro" id="IPR003661">
    <property type="entry name" value="HisK_dim/P_dom"/>
</dbReference>
<dbReference type="SMART" id="SM00387">
    <property type="entry name" value="HATPase_c"/>
    <property type="match status" value="1"/>
</dbReference>
<dbReference type="PANTHER" id="PTHR45569">
    <property type="entry name" value="SENSOR PROTEIN KDPD"/>
    <property type="match status" value="1"/>
</dbReference>
<dbReference type="CDD" id="cd00075">
    <property type="entry name" value="HATPase"/>
    <property type="match status" value="1"/>
</dbReference>
<dbReference type="Gene3D" id="1.20.120.620">
    <property type="entry name" value="Backbone structure of the membrane domain of e. Coli histidine kinase receptor kdpd"/>
    <property type="match status" value="1"/>
</dbReference>
<dbReference type="InterPro" id="IPR036890">
    <property type="entry name" value="HATPase_C_sf"/>
</dbReference>
<dbReference type="InterPro" id="IPR003594">
    <property type="entry name" value="HATPase_dom"/>
</dbReference>
<evidence type="ECO:0000256" key="10">
    <source>
        <dbReference type="ARBA" id="ARBA00022840"/>
    </source>
</evidence>